<evidence type="ECO:0000256" key="1">
    <source>
        <dbReference type="SAM" id="MobiDB-lite"/>
    </source>
</evidence>
<feature type="compositionally biased region" description="Low complexity" evidence="1">
    <location>
        <begin position="623"/>
        <end position="634"/>
    </location>
</feature>
<feature type="compositionally biased region" description="Polar residues" evidence="1">
    <location>
        <begin position="528"/>
        <end position="546"/>
    </location>
</feature>
<dbReference type="EMBL" id="JASNWA010000003">
    <property type="protein sequence ID" value="KAK3177951.1"/>
    <property type="molecule type" value="Genomic_DNA"/>
</dbReference>
<feature type="compositionally biased region" description="Basic and acidic residues" evidence="1">
    <location>
        <begin position="321"/>
        <end position="341"/>
    </location>
</feature>
<feature type="compositionally biased region" description="Polar residues" evidence="1">
    <location>
        <begin position="383"/>
        <end position="393"/>
    </location>
</feature>
<evidence type="ECO:0000313" key="3">
    <source>
        <dbReference type="Proteomes" id="UP001276659"/>
    </source>
</evidence>
<feature type="compositionally biased region" description="Pro residues" evidence="1">
    <location>
        <begin position="401"/>
        <end position="412"/>
    </location>
</feature>
<keyword evidence="3" id="KW-1185">Reference proteome</keyword>
<protein>
    <submittedName>
        <fullName evidence="2">Uncharacterized protein</fullName>
    </submittedName>
</protein>
<feature type="compositionally biased region" description="Polar residues" evidence="1">
    <location>
        <begin position="559"/>
        <end position="592"/>
    </location>
</feature>
<feature type="compositionally biased region" description="Low complexity" evidence="1">
    <location>
        <begin position="342"/>
        <end position="356"/>
    </location>
</feature>
<feature type="region of interest" description="Disordered" evidence="1">
    <location>
        <begin position="283"/>
        <end position="675"/>
    </location>
</feature>
<organism evidence="2 3">
    <name type="scientific">Lepraria neglecta</name>
    <dbReference type="NCBI Taxonomy" id="209136"/>
    <lineage>
        <taxon>Eukaryota</taxon>
        <taxon>Fungi</taxon>
        <taxon>Dikarya</taxon>
        <taxon>Ascomycota</taxon>
        <taxon>Pezizomycotina</taxon>
        <taxon>Lecanoromycetes</taxon>
        <taxon>OSLEUM clade</taxon>
        <taxon>Lecanoromycetidae</taxon>
        <taxon>Lecanorales</taxon>
        <taxon>Lecanorineae</taxon>
        <taxon>Stereocaulaceae</taxon>
        <taxon>Lepraria</taxon>
    </lineage>
</organism>
<proteinExistence type="predicted"/>
<comment type="caution">
    <text evidence="2">The sequence shown here is derived from an EMBL/GenBank/DDBJ whole genome shotgun (WGS) entry which is preliminary data.</text>
</comment>
<feature type="region of interest" description="Disordered" evidence="1">
    <location>
        <begin position="689"/>
        <end position="713"/>
    </location>
</feature>
<gene>
    <name evidence="2" type="ORF">OEA41_000083</name>
</gene>
<feature type="compositionally biased region" description="Low complexity" evidence="1">
    <location>
        <begin position="689"/>
        <end position="701"/>
    </location>
</feature>
<name>A0AAD9ZGH9_9LECA</name>
<dbReference type="Proteomes" id="UP001276659">
    <property type="component" value="Unassembled WGS sequence"/>
</dbReference>
<dbReference type="SUPFAM" id="SSF75011">
    <property type="entry name" value="3-carboxy-cis,cis-mucoante lactonizing enzyme"/>
    <property type="match status" value="1"/>
</dbReference>
<evidence type="ECO:0000313" key="2">
    <source>
        <dbReference type="EMBL" id="KAK3177951.1"/>
    </source>
</evidence>
<feature type="compositionally biased region" description="Basic and acidic residues" evidence="1">
    <location>
        <begin position="487"/>
        <end position="506"/>
    </location>
</feature>
<sequence>MTKHTGAAKSVPGLPPRHDSSIAVEEPGAREPGAVTFPPLHRLIITITKGVYIWDVYGVTEIFRSGSEGIVAAKRIAISREMLAVADSQVVVLHELNGGLQKSYRLKGSEGRVRLLKYDKESKNLFFTTTLQNSVQSYSLQLAAAFHPDREDFFLLAFVDGTAAVFDALHFFRNHGRGDRRRIDAVPGSGGEIAFIKGLHATGTSGGSPNRNDVGTFDGYDPVTGIVGIGSEAIGITAVAFVPGRSVTAVTVGADAPNAREEWPDELSLICLYPLERKRPIKSTTARTRLQKNEVEPGPSDPPHVTTLDPLFDLSTPRKASGPDHAEDLGKQPTKEARESDPISSSSTSSDGITIGNEAPPTSNHFPLTGSHIPIHKRRISESPENVGSTKVHQTVADESTPPPIPPGPSPKPGGRLQKRRAQTANQNPTYLDVVSEARRISSNPRVTGVVFGPRKPPTPKTKTKTTTPTAAISDKSPEGEWIDAPEPPHHTGLEPPQRRAPEPPPHRAKMSPPSSDCIKSYKIALSQLPSETSDDTPSPQRNMSLSPKRLKQKGHVSLSVSTTTSRETNPHLSSTSDGNASPIAQSPTRSLKQPLPMLQITHLSGEWTSRTVPKQKGHVSVPISPDTTDTITPNSASSDDQIVQWPSLKKSPRIPELSKGLPDPSPDSSPETVKESVTGIVLKGYSMSPSLSKPSKLRPSYTSLPPPTNTSLEDELRHCNCAATLESTLQASRADLRVEMMQQFGAQRVWFEHTIKGEENERNMLAVENRWLRNELARIEKEKGLVSVDESGMRVREV</sequence>
<dbReference type="AlphaFoldDB" id="A0AAD9ZGH9"/>
<feature type="region of interest" description="Disordered" evidence="1">
    <location>
        <begin position="1"/>
        <end position="27"/>
    </location>
</feature>
<accession>A0AAD9ZGH9</accession>
<reference evidence="2" key="1">
    <citation type="submission" date="2022-11" db="EMBL/GenBank/DDBJ databases">
        <title>Chromosomal genome sequence assembly and mating type (MAT) locus characterization of the leprose asexual lichenized fungus Lepraria neglecta (Nyl.) Erichsen.</title>
        <authorList>
            <person name="Allen J.L."/>
            <person name="Pfeffer B."/>
        </authorList>
    </citation>
    <scope>NUCLEOTIDE SEQUENCE</scope>
    <source>
        <strain evidence="2">Allen 5258</strain>
    </source>
</reference>